<gene>
    <name evidence="2" type="ORF">DPV95_04200</name>
</gene>
<proteinExistence type="predicted"/>
<dbReference type="AlphaFoldDB" id="A0AAQ0H019"/>
<organism evidence="2 3">
    <name type="scientific">Haemophilus parainfluenzae</name>
    <dbReference type="NCBI Taxonomy" id="729"/>
    <lineage>
        <taxon>Bacteria</taxon>
        <taxon>Pseudomonadati</taxon>
        <taxon>Pseudomonadota</taxon>
        <taxon>Gammaproteobacteria</taxon>
        <taxon>Pasteurellales</taxon>
        <taxon>Pasteurellaceae</taxon>
        <taxon>Haemophilus</taxon>
    </lineage>
</organism>
<dbReference type="RefSeq" id="WP_111406692.1">
    <property type="nucleotide sequence ID" value="NZ_QEPT01000002.1"/>
</dbReference>
<protein>
    <submittedName>
        <fullName evidence="2">DUF551 domain-containing protein</fullName>
    </submittedName>
</protein>
<dbReference type="Pfam" id="PF04448">
    <property type="entry name" value="DUF551"/>
    <property type="match status" value="1"/>
</dbReference>
<evidence type="ECO:0000313" key="3">
    <source>
        <dbReference type="Proteomes" id="UP000253823"/>
    </source>
</evidence>
<feature type="domain" description="DUF551" evidence="1">
    <location>
        <begin position="6"/>
        <end position="78"/>
    </location>
</feature>
<reference evidence="2 3" key="1">
    <citation type="submission" date="2018-05" db="EMBL/GenBank/DDBJ databases">
        <title>Draft Genome Sequences for a Diverse set of 7 Haemophilus Species.</title>
        <authorList>
            <person name="Nichols M."/>
            <person name="Topaz N."/>
            <person name="Wang X."/>
            <person name="Wang X."/>
            <person name="Boxrud D."/>
        </authorList>
    </citation>
    <scope>NUCLEOTIDE SEQUENCE [LARGE SCALE GENOMIC DNA]</scope>
    <source>
        <strain evidence="2 3">C2006002596</strain>
    </source>
</reference>
<evidence type="ECO:0000259" key="1">
    <source>
        <dbReference type="Pfam" id="PF04448"/>
    </source>
</evidence>
<comment type="caution">
    <text evidence="2">The sequence shown here is derived from an EMBL/GenBank/DDBJ whole genome shotgun (WGS) entry which is preliminary data.</text>
</comment>
<name>A0AAQ0H019_HAEPA</name>
<sequence length="80" mass="9260">MSENNGWIKCSERLPKLYHTVFSGIISKDVLLYGIPYNDGEEEMRVFVGYMTEDNEFHTDDIGKCDVVTHWQPLPQPPID</sequence>
<dbReference type="EMBL" id="QEPT01000002">
    <property type="protein sequence ID" value="RDE84934.1"/>
    <property type="molecule type" value="Genomic_DNA"/>
</dbReference>
<dbReference type="InterPro" id="IPR007539">
    <property type="entry name" value="DUF551"/>
</dbReference>
<evidence type="ECO:0000313" key="2">
    <source>
        <dbReference type="EMBL" id="RDE84934.1"/>
    </source>
</evidence>
<dbReference type="Proteomes" id="UP000253823">
    <property type="component" value="Unassembled WGS sequence"/>
</dbReference>
<accession>A0AAQ0H019</accession>